<reference evidence="1" key="1">
    <citation type="journal article" date="2020" name="Stud. Mycol.">
        <title>101 Dothideomycetes genomes: a test case for predicting lifestyles and emergence of pathogens.</title>
        <authorList>
            <person name="Haridas S."/>
            <person name="Albert R."/>
            <person name="Binder M."/>
            <person name="Bloem J."/>
            <person name="Labutti K."/>
            <person name="Salamov A."/>
            <person name="Andreopoulos B."/>
            <person name="Baker S."/>
            <person name="Barry K."/>
            <person name="Bills G."/>
            <person name="Bluhm B."/>
            <person name="Cannon C."/>
            <person name="Castanera R."/>
            <person name="Culley D."/>
            <person name="Daum C."/>
            <person name="Ezra D."/>
            <person name="Gonzalez J."/>
            <person name="Henrissat B."/>
            <person name="Kuo A."/>
            <person name="Liang C."/>
            <person name="Lipzen A."/>
            <person name="Lutzoni F."/>
            <person name="Magnuson J."/>
            <person name="Mondo S."/>
            <person name="Nolan M."/>
            <person name="Ohm R."/>
            <person name="Pangilinan J."/>
            <person name="Park H.-J."/>
            <person name="Ramirez L."/>
            <person name="Alfaro M."/>
            <person name="Sun H."/>
            <person name="Tritt A."/>
            <person name="Yoshinaga Y."/>
            <person name="Zwiers L.-H."/>
            <person name="Turgeon B."/>
            <person name="Goodwin S."/>
            <person name="Spatafora J."/>
            <person name="Crous P."/>
            <person name="Grigoriev I."/>
        </authorList>
    </citation>
    <scope>NUCLEOTIDE SEQUENCE</scope>
    <source>
        <strain evidence="1">CBS 627.86</strain>
    </source>
</reference>
<dbReference type="OrthoDB" id="5418036at2759"/>
<sequence length="221" mass="24414">MSDMASITETPPRVEIRLSFDRPSHSFSQATPPTLILSVTSKASTPLTFFTWNSPLSPRDALTNKGITITDAESGELVQTASIMVQRGPLKRTKGTSDEKYFVTVHPNQTVELSTGFGRGGGTVKPQPKSVVERGLELDENGNPRNIRRSKFATGVDGLEPGKKYTIGLNLDALKKTWWAPVDKEEILVPDSGEGSYVQDYDWEKAPLDWYVSEAVLWVDE</sequence>
<evidence type="ECO:0000313" key="1">
    <source>
        <dbReference type="EMBL" id="KAF2107731.1"/>
    </source>
</evidence>
<protein>
    <submittedName>
        <fullName evidence="1">Uncharacterized protein</fullName>
    </submittedName>
</protein>
<dbReference type="Proteomes" id="UP000799770">
    <property type="component" value="Unassembled WGS sequence"/>
</dbReference>
<dbReference type="AlphaFoldDB" id="A0A6A5YNK4"/>
<name>A0A6A5YNK4_9PLEO</name>
<organism evidence="1 2">
    <name type="scientific">Lophiotrema nucula</name>
    <dbReference type="NCBI Taxonomy" id="690887"/>
    <lineage>
        <taxon>Eukaryota</taxon>
        <taxon>Fungi</taxon>
        <taxon>Dikarya</taxon>
        <taxon>Ascomycota</taxon>
        <taxon>Pezizomycotina</taxon>
        <taxon>Dothideomycetes</taxon>
        <taxon>Pleosporomycetidae</taxon>
        <taxon>Pleosporales</taxon>
        <taxon>Lophiotremataceae</taxon>
        <taxon>Lophiotrema</taxon>
    </lineage>
</organism>
<proteinExistence type="predicted"/>
<evidence type="ECO:0000313" key="2">
    <source>
        <dbReference type="Proteomes" id="UP000799770"/>
    </source>
</evidence>
<dbReference type="EMBL" id="ML977352">
    <property type="protein sequence ID" value="KAF2107731.1"/>
    <property type="molecule type" value="Genomic_DNA"/>
</dbReference>
<gene>
    <name evidence="1" type="ORF">BDV96DRAFT_653516</name>
</gene>
<accession>A0A6A5YNK4</accession>
<keyword evidence="2" id="KW-1185">Reference proteome</keyword>